<evidence type="ECO:0000313" key="2">
    <source>
        <dbReference type="EMBL" id="TDQ47790.1"/>
    </source>
</evidence>
<feature type="compositionally biased region" description="Basic and acidic residues" evidence="1">
    <location>
        <begin position="37"/>
        <end position="49"/>
    </location>
</feature>
<evidence type="ECO:0000256" key="1">
    <source>
        <dbReference type="SAM" id="MobiDB-lite"/>
    </source>
</evidence>
<dbReference type="EMBL" id="SNYO01000012">
    <property type="protein sequence ID" value="TDQ47790.1"/>
    <property type="molecule type" value="Genomic_DNA"/>
</dbReference>
<comment type="caution">
    <text evidence="2">The sequence shown here is derived from an EMBL/GenBank/DDBJ whole genome shotgun (WGS) entry which is preliminary data.</text>
</comment>
<organism evidence="2 3">
    <name type="scientific">Actinomycetospora succinea</name>
    <dbReference type="NCBI Taxonomy" id="663603"/>
    <lineage>
        <taxon>Bacteria</taxon>
        <taxon>Bacillati</taxon>
        <taxon>Actinomycetota</taxon>
        <taxon>Actinomycetes</taxon>
        <taxon>Pseudonocardiales</taxon>
        <taxon>Pseudonocardiaceae</taxon>
        <taxon>Actinomycetospora</taxon>
    </lineage>
</organism>
<protein>
    <submittedName>
        <fullName evidence="2">Uncharacterized protein</fullName>
    </submittedName>
</protein>
<name>A0A4R6UL92_9PSEU</name>
<feature type="region of interest" description="Disordered" evidence="1">
    <location>
        <begin position="24"/>
        <end position="49"/>
    </location>
</feature>
<dbReference type="AlphaFoldDB" id="A0A4R6UL92"/>
<sequence length="49" mass="5640">MNTLDAELAAVIERLRRLRAEVQRALDTNDRGGFPDTQRERGRQADTRT</sequence>
<keyword evidence="3" id="KW-1185">Reference proteome</keyword>
<reference evidence="2 3" key="1">
    <citation type="submission" date="2019-03" db="EMBL/GenBank/DDBJ databases">
        <title>Genomic Encyclopedia of Type Strains, Phase IV (KMG-IV): sequencing the most valuable type-strain genomes for metagenomic binning, comparative biology and taxonomic classification.</title>
        <authorList>
            <person name="Goeker M."/>
        </authorList>
    </citation>
    <scope>NUCLEOTIDE SEQUENCE [LARGE SCALE GENOMIC DNA]</scope>
    <source>
        <strain evidence="2 3">DSM 45775</strain>
    </source>
</reference>
<proteinExistence type="predicted"/>
<accession>A0A4R6UL92</accession>
<dbReference type="RefSeq" id="WP_166660125.1">
    <property type="nucleotide sequence ID" value="NZ_BAABHR010000056.1"/>
</dbReference>
<gene>
    <name evidence="2" type="ORF">EV188_11260</name>
</gene>
<evidence type="ECO:0000313" key="3">
    <source>
        <dbReference type="Proteomes" id="UP000295705"/>
    </source>
</evidence>
<dbReference type="Proteomes" id="UP000295705">
    <property type="component" value="Unassembled WGS sequence"/>
</dbReference>